<gene>
    <name evidence="1" type="ORF">B2J69_13995</name>
</gene>
<dbReference type="InterPro" id="IPR025601">
    <property type="entry name" value="ATP-bd_sugar_transptr-like"/>
</dbReference>
<keyword evidence="2" id="KW-1185">Reference proteome</keyword>
<name>A0A1V9DES3_9GAMM</name>
<dbReference type="EMBL" id="MWUE01000022">
    <property type="protein sequence ID" value="OQP32380.1"/>
    <property type="molecule type" value="Genomic_DNA"/>
</dbReference>
<dbReference type="Gene3D" id="2.40.10.210">
    <property type="entry name" value="Phage tail proteins (gpFII-like)"/>
    <property type="match status" value="1"/>
</dbReference>
<dbReference type="Proteomes" id="UP000192769">
    <property type="component" value="Unassembled WGS sequence"/>
</dbReference>
<sequence length="103" mass="11976">MASPFFRLTDRMDDVTARRFGQAVVINGRTMCATEHAFTADMGPLSGEGVSLIVFDRAYQPERHDRVEWQEKHWRVTRWQFYNGKPQIWLEEDKSVGTEPGTE</sequence>
<evidence type="ECO:0000313" key="1">
    <source>
        <dbReference type="EMBL" id="OQP32380.1"/>
    </source>
</evidence>
<dbReference type="SUPFAM" id="SSF69279">
    <property type="entry name" value="Phage tail proteins"/>
    <property type="match status" value="1"/>
</dbReference>
<dbReference type="AlphaFoldDB" id="A0A1V9DES3"/>
<dbReference type="RefSeq" id="WP_081140166.1">
    <property type="nucleotide sequence ID" value="NZ_MWUE01000022.1"/>
</dbReference>
<comment type="caution">
    <text evidence="1">The sequence shown here is derived from an EMBL/GenBank/DDBJ whole genome shotgun (WGS) entry which is preliminary data.</text>
</comment>
<dbReference type="OrthoDB" id="6455957at2"/>
<protein>
    <submittedName>
        <fullName evidence="1">Uncharacterized protein</fullName>
    </submittedName>
</protein>
<accession>A0A1V9DES3</accession>
<reference evidence="1 2" key="1">
    <citation type="submission" date="2017-02" db="EMBL/GenBank/DDBJ databases">
        <title>Whole genome shotgun sequence of Pantoea agglomerans strain AS1 isolated from a cycad, Zamia floridana in Central Florida, USA.</title>
        <authorList>
            <person name="Lata P."/>
            <person name="Govindarajan S."/>
            <person name="Qi F."/>
            <person name="Li J.-L."/>
            <person name="Maurya S.K."/>
            <person name="Sahoo M.K."/>
        </authorList>
    </citation>
    <scope>NUCLEOTIDE SEQUENCE [LARGE SCALE GENOMIC DNA]</scope>
    <source>
        <strain evidence="1 2">AS1</strain>
    </source>
</reference>
<dbReference type="Pfam" id="PF13856">
    <property type="entry name" value="Gifsy-2"/>
    <property type="match status" value="1"/>
</dbReference>
<organism evidence="1 2">
    <name type="scientific">Pantoea latae</name>
    <dbReference type="NCBI Taxonomy" id="1964541"/>
    <lineage>
        <taxon>Bacteria</taxon>
        <taxon>Pseudomonadati</taxon>
        <taxon>Pseudomonadota</taxon>
        <taxon>Gammaproteobacteria</taxon>
        <taxon>Enterobacterales</taxon>
        <taxon>Erwiniaceae</taxon>
        <taxon>Pantoea</taxon>
    </lineage>
</organism>
<proteinExistence type="predicted"/>
<evidence type="ECO:0000313" key="2">
    <source>
        <dbReference type="Proteomes" id="UP000192769"/>
    </source>
</evidence>